<proteinExistence type="predicted"/>
<dbReference type="AlphaFoldDB" id="A0A3A9A7Z2"/>
<evidence type="ECO:0000313" key="2">
    <source>
        <dbReference type="Proteomes" id="UP000280696"/>
    </source>
</evidence>
<evidence type="ECO:0000313" key="1">
    <source>
        <dbReference type="EMBL" id="RKI87890.1"/>
    </source>
</evidence>
<name>A0A3A9A7Z2_9FIRM</name>
<accession>A0A3A9A7Z2</accession>
<dbReference type="Proteomes" id="UP000280696">
    <property type="component" value="Unassembled WGS sequence"/>
</dbReference>
<sequence>MTNKEYSIIMGYFNDKKVSRIELEKLLDFENLTMESNTASEISKLLKESPEVESKPQRVIKNFVRFAKERSGSGEITWDELISRLKELELEYSDFGIRVQRFSKPAYWEIFFNHFNTTDYEDGNVKLTFNQEYYEETENENAYEVLSDHDIDTDSETNIVSQVAAKWDSLSEDDKDSMISALDAIYASHYVDKSRVDINKNDVKKITMTNADLVPEVGLRDYSIEFTDGDFISLRF</sequence>
<comment type="caution">
    <text evidence="1">The sequence shown here is derived from an EMBL/GenBank/DDBJ whole genome shotgun (WGS) entry which is preliminary data.</text>
</comment>
<protein>
    <submittedName>
        <fullName evidence="1">Uncharacterized protein</fullName>
    </submittedName>
</protein>
<gene>
    <name evidence="1" type="ORF">D7V94_20220</name>
</gene>
<dbReference type="RefSeq" id="WP_120472111.1">
    <property type="nucleotide sequence ID" value="NZ_RAYQ01000034.1"/>
</dbReference>
<dbReference type="EMBL" id="RAYQ01000034">
    <property type="protein sequence ID" value="RKI87890.1"/>
    <property type="molecule type" value="Genomic_DNA"/>
</dbReference>
<organism evidence="1 2">
    <name type="scientific">Parablautia intestinalis</name>
    <dbReference type="NCBI Taxonomy" id="2320100"/>
    <lineage>
        <taxon>Bacteria</taxon>
        <taxon>Bacillati</taxon>
        <taxon>Bacillota</taxon>
        <taxon>Clostridia</taxon>
        <taxon>Lachnospirales</taxon>
        <taxon>Lachnospiraceae</taxon>
        <taxon>Parablautia</taxon>
    </lineage>
</organism>
<keyword evidence="2" id="KW-1185">Reference proteome</keyword>
<reference evidence="1 2" key="1">
    <citation type="submission" date="2018-09" db="EMBL/GenBank/DDBJ databases">
        <title>Murine metabolic-syndrome-specific gut microbial biobank.</title>
        <authorList>
            <person name="Liu C."/>
        </authorList>
    </citation>
    <scope>NUCLEOTIDE SEQUENCE [LARGE SCALE GENOMIC DNA]</scope>
    <source>
        <strain evidence="1 2">0.1xD8-82</strain>
    </source>
</reference>
<dbReference type="OrthoDB" id="9787017at2"/>